<dbReference type="PANTHER" id="PTHR40446">
    <property type="entry name" value="N-ACETYLGLUCOSAMINE-1-PHOSPHODIESTER ALPHA-N-ACETYLGLUCOSAMINIDASE"/>
    <property type="match status" value="1"/>
</dbReference>
<organism evidence="4 5">
    <name type="scientific">Acholeplasma brassicae</name>
    <dbReference type="NCBI Taxonomy" id="61635"/>
    <lineage>
        <taxon>Bacteria</taxon>
        <taxon>Bacillati</taxon>
        <taxon>Mycoplasmatota</taxon>
        <taxon>Mollicutes</taxon>
        <taxon>Acholeplasmatales</taxon>
        <taxon>Acholeplasmataceae</taxon>
        <taxon>Acholeplasma</taxon>
    </lineage>
</organism>
<dbReference type="Pfam" id="PF09992">
    <property type="entry name" value="NAGPA"/>
    <property type="match status" value="1"/>
</dbReference>
<dbReference type="AlphaFoldDB" id="U4KSS1"/>
<name>U4KSS1_9MOLU</name>
<accession>U4KSS1</accession>
<evidence type="ECO:0000259" key="3">
    <source>
        <dbReference type="Pfam" id="PF09992"/>
    </source>
</evidence>
<reference evidence="4 5" key="1">
    <citation type="journal article" date="2013" name="J. Mol. Microbiol. Biotechnol.">
        <title>Analysis of the Complete Genomes of Acholeplasma brassicae , A. palmae and A. laidlawii and Their Comparison to the Obligate Parasites from ' Candidatus Phytoplasma'.</title>
        <authorList>
            <person name="Kube M."/>
            <person name="Siewert C."/>
            <person name="Migdoll A.M."/>
            <person name="Duduk B."/>
            <person name="Holz S."/>
            <person name="Rabus R."/>
            <person name="Seemuller E."/>
            <person name="Mitrovic J."/>
            <person name="Muller I."/>
            <person name="Buttner C."/>
            <person name="Reinhardt R."/>
        </authorList>
    </citation>
    <scope>NUCLEOTIDE SEQUENCE [LARGE SCALE GENOMIC DNA]</scope>
    <source>
        <strain evidence="5">0502</strain>
    </source>
</reference>
<keyword evidence="1" id="KW-0812">Transmembrane</keyword>
<gene>
    <name evidence="4" type="ORF">BN85304080</name>
</gene>
<evidence type="ECO:0000313" key="4">
    <source>
        <dbReference type="EMBL" id="CCV65429.1"/>
    </source>
</evidence>
<keyword evidence="5" id="KW-1185">Reference proteome</keyword>
<dbReference type="InterPro" id="IPR018711">
    <property type="entry name" value="NAGPA"/>
</dbReference>
<feature type="signal peptide" evidence="2">
    <location>
        <begin position="1"/>
        <end position="20"/>
    </location>
</feature>
<feature type="chain" id="PRO_5004651043" evidence="2">
    <location>
        <begin position="21"/>
        <end position="604"/>
    </location>
</feature>
<keyword evidence="1" id="KW-1133">Transmembrane helix</keyword>
<protein>
    <submittedName>
        <fullName evidence="4">Predicted exopolysaccharide biosynthesis protein related to N-acetylglucosamine-1-phosphodiester alpha-N-acetylglucosaminidase</fullName>
    </submittedName>
</protein>
<dbReference type="Proteomes" id="UP000032737">
    <property type="component" value="Chromosome"/>
</dbReference>
<sequence length="604" mass="67747">MKKLVIICLLLFLVPIQIYAQGLGYQITDETIYQNDGLIAKNIKAIVTNDSNIESVQNISILTNDGRLQTTTWSYLDPSGNLINQDVLTIAKDFELKHPGYEVIAAINGDYFTTNQSINSNVIFGSRIMNPVNHDKYFSIELNPAGRFIQAHKQVNLETYYAFFYDKDSNALRYVTPILPINQRISDVNQTAVYYNYSSINNTTTKHYSFDFFSKNVSGSHLSFSLINGEYRNDTIQTTTQKASISSSNEVVNELLDLGVNVKVQKSIKGFSEGNAMVGVDSMIIEDAIVRSFDVMGGQSVSNNTARHPRTGIGFNENNEPMFFTVDGRQTGFSQGVNLREFAQIMKENGVIKGFNLDGGGSTQAVIKRNGALEIFNSPSEKSGTTYRRVANALLFIKPIEQNVINHSYNNEMLTLVLPSLNYDVYVNNIKQDLTSHIKNITIDQTMTTAVSVVNQLSNQVAFQTVFYQSMEKQPVLPTFEIEGVVTDPKFTINVSFVDPDQLIDRMYIINEMTEERQVALVKYMGLRSATFNELVEGVNTFTIYYELKNGTKDTLSYTYDKKVDIEVPSENQENSDSAWFIIIPAVGLIAITFGIVTVKGRKK</sequence>
<dbReference type="EMBL" id="FO681348">
    <property type="protein sequence ID" value="CCV65429.1"/>
    <property type="molecule type" value="Genomic_DNA"/>
</dbReference>
<dbReference type="KEGG" id="abra:BN85304080"/>
<evidence type="ECO:0000256" key="1">
    <source>
        <dbReference type="SAM" id="Phobius"/>
    </source>
</evidence>
<keyword evidence="2" id="KW-0732">Signal</keyword>
<proteinExistence type="predicted"/>
<dbReference type="PANTHER" id="PTHR40446:SF2">
    <property type="entry name" value="N-ACETYLGLUCOSAMINE-1-PHOSPHODIESTER ALPHA-N-ACETYLGLUCOSAMINIDASE"/>
    <property type="match status" value="1"/>
</dbReference>
<feature type="transmembrane region" description="Helical" evidence="1">
    <location>
        <begin position="579"/>
        <end position="599"/>
    </location>
</feature>
<dbReference type="HOGENOM" id="CLU_451027_0_0_14"/>
<feature type="domain" description="Phosphodiester glycosidase" evidence="3">
    <location>
        <begin position="258"/>
        <end position="396"/>
    </location>
</feature>
<keyword evidence="1" id="KW-0472">Membrane</keyword>
<evidence type="ECO:0000256" key="2">
    <source>
        <dbReference type="SAM" id="SignalP"/>
    </source>
</evidence>
<dbReference type="RefSeq" id="WP_030004288.1">
    <property type="nucleotide sequence ID" value="NC_022549.1"/>
</dbReference>
<dbReference type="OrthoDB" id="9809781at2"/>
<dbReference type="STRING" id="61635.BN85304080"/>
<evidence type="ECO:0000313" key="5">
    <source>
        <dbReference type="Proteomes" id="UP000032737"/>
    </source>
</evidence>